<evidence type="ECO:0000256" key="2">
    <source>
        <dbReference type="ARBA" id="ARBA00022540"/>
    </source>
</evidence>
<evidence type="ECO:0000256" key="1">
    <source>
        <dbReference type="ARBA" id="ARBA00009860"/>
    </source>
</evidence>
<comment type="similarity">
    <text evidence="1 6">Belongs to the eukaryotic initiation factor 4E family.</text>
</comment>
<comment type="caution">
    <text evidence="8">The sequence shown here is derived from an EMBL/GenBank/DDBJ whole genome shotgun (WGS) entry which is preliminary data.</text>
</comment>
<keyword evidence="9" id="KW-1185">Reference proteome</keyword>
<dbReference type="SUPFAM" id="SSF55418">
    <property type="entry name" value="eIF4e-like"/>
    <property type="match status" value="1"/>
</dbReference>
<evidence type="ECO:0000256" key="4">
    <source>
        <dbReference type="ARBA" id="ARBA00022884"/>
    </source>
</evidence>
<keyword evidence="5 6" id="KW-0648">Protein biosynthesis</keyword>
<dbReference type="Gene3D" id="3.30.760.10">
    <property type="entry name" value="RNA Cap, Translation Initiation Factor Eif4e"/>
    <property type="match status" value="1"/>
</dbReference>
<accession>A0AAD5XPD8</accession>
<dbReference type="PANTHER" id="PTHR11960:SF8">
    <property type="entry name" value="EUKARYOTIC TRANSLATION INITIATION FACTOR 4E1-RELATED"/>
    <property type="match status" value="1"/>
</dbReference>
<keyword evidence="2 6" id="KW-0396">Initiation factor</keyword>
<dbReference type="InterPro" id="IPR001040">
    <property type="entry name" value="TIF_eIF_4E"/>
</dbReference>
<evidence type="ECO:0000313" key="9">
    <source>
        <dbReference type="Proteomes" id="UP001212152"/>
    </source>
</evidence>
<dbReference type="InterPro" id="IPR023398">
    <property type="entry name" value="TIF_eIF4e-like"/>
</dbReference>
<protein>
    <submittedName>
        <fullName evidence="8">Translation initiation factor eIF4E</fullName>
    </submittedName>
</protein>
<dbReference type="EMBL" id="JADGJQ010000041">
    <property type="protein sequence ID" value="KAJ3176411.1"/>
    <property type="molecule type" value="Genomic_DNA"/>
</dbReference>
<dbReference type="AlphaFoldDB" id="A0AAD5XPD8"/>
<reference evidence="8" key="1">
    <citation type="submission" date="2020-05" db="EMBL/GenBank/DDBJ databases">
        <title>Phylogenomic resolution of chytrid fungi.</title>
        <authorList>
            <person name="Stajich J.E."/>
            <person name="Amses K."/>
            <person name="Simmons R."/>
            <person name="Seto K."/>
            <person name="Myers J."/>
            <person name="Bonds A."/>
            <person name="Quandt C.A."/>
            <person name="Barry K."/>
            <person name="Liu P."/>
            <person name="Grigoriev I."/>
            <person name="Longcore J.E."/>
            <person name="James T.Y."/>
        </authorList>
    </citation>
    <scope>NUCLEOTIDE SEQUENCE</scope>
    <source>
        <strain evidence="8">JEL0379</strain>
    </source>
</reference>
<evidence type="ECO:0000256" key="7">
    <source>
        <dbReference type="SAM" id="MobiDB-lite"/>
    </source>
</evidence>
<gene>
    <name evidence="8" type="primary">EIF4E</name>
    <name evidence="8" type="ORF">HDU87_005280</name>
</gene>
<dbReference type="Pfam" id="PF01652">
    <property type="entry name" value="IF4E"/>
    <property type="match status" value="1"/>
</dbReference>
<sequence>MNSPNGDASAAAITTVFEDPQNYNAKHPLQHRWTLWADAPAVSASSSTSSSPFSSAFPSAQPPPPKPAQHNWEANVKPVITFDTVEDLWGAVNNLKKGSELGPGANYHLFKEGVRPAWEDPANINGGKWVAVVPKTKRIELDAMWLNTILAVVGETFPASDEICGVVMSIRVKQDRISLWTKTASSAESAMAAGIHWKSILALPDHERIGFQAHSDALKKDSSYFNDDLYVV</sequence>
<dbReference type="GO" id="GO:0016281">
    <property type="term" value="C:eukaryotic translation initiation factor 4F complex"/>
    <property type="evidence" value="ECO:0007669"/>
    <property type="project" value="TreeGrafter"/>
</dbReference>
<evidence type="ECO:0000256" key="6">
    <source>
        <dbReference type="RuleBase" id="RU004374"/>
    </source>
</evidence>
<keyword evidence="4 6" id="KW-0694">RNA-binding</keyword>
<organism evidence="8 9">
    <name type="scientific">Geranomyces variabilis</name>
    <dbReference type="NCBI Taxonomy" id="109894"/>
    <lineage>
        <taxon>Eukaryota</taxon>
        <taxon>Fungi</taxon>
        <taxon>Fungi incertae sedis</taxon>
        <taxon>Chytridiomycota</taxon>
        <taxon>Chytridiomycota incertae sedis</taxon>
        <taxon>Chytridiomycetes</taxon>
        <taxon>Spizellomycetales</taxon>
        <taxon>Powellomycetaceae</taxon>
        <taxon>Geranomyces</taxon>
    </lineage>
</organism>
<evidence type="ECO:0000256" key="3">
    <source>
        <dbReference type="ARBA" id="ARBA00022845"/>
    </source>
</evidence>
<dbReference type="GO" id="GO:0006417">
    <property type="term" value="P:regulation of translation"/>
    <property type="evidence" value="ECO:0007669"/>
    <property type="project" value="UniProtKB-KW"/>
</dbReference>
<dbReference type="PANTHER" id="PTHR11960">
    <property type="entry name" value="EUKARYOTIC TRANSLATION INITIATION FACTOR 4E RELATED"/>
    <property type="match status" value="1"/>
</dbReference>
<evidence type="ECO:0000313" key="8">
    <source>
        <dbReference type="EMBL" id="KAJ3176411.1"/>
    </source>
</evidence>
<keyword evidence="3" id="KW-0810">Translation regulation</keyword>
<name>A0AAD5XPD8_9FUNG</name>
<dbReference type="GO" id="GO:0000340">
    <property type="term" value="F:RNA 7-methylguanosine cap binding"/>
    <property type="evidence" value="ECO:0007669"/>
    <property type="project" value="TreeGrafter"/>
</dbReference>
<feature type="compositionally biased region" description="Low complexity" evidence="7">
    <location>
        <begin position="47"/>
        <end position="59"/>
    </location>
</feature>
<evidence type="ECO:0000256" key="5">
    <source>
        <dbReference type="ARBA" id="ARBA00022917"/>
    </source>
</evidence>
<dbReference type="Proteomes" id="UP001212152">
    <property type="component" value="Unassembled WGS sequence"/>
</dbReference>
<dbReference type="GO" id="GO:0003743">
    <property type="term" value="F:translation initiation factor activity"/>
    <property type="evidence" value="ECO:0007669"/>
    <property type="project" value="UniProtKB-KW"/>
</dbReference>
<proteinExistence type="inferred from homology"/>
<feature type="region of interest" description="Disordered" evidence="7">
    <location>
        <begin position="47"/>
        <end position="71"/>
    </location>
</feature>